<name>A0A654TMR8_MYCTX</name>
<dbReference type="AlphaFoldDB" id="A0A654TMR8"/>
<evidence type="ECO:0000313" key="2">
    <source>
        <dbReference type="Proteomes" id="UP000046947"/>
    </source>
</evidence>
<reference evidence="1 2" key="1">
    <citation type="submission" date="2015-03" db="EMBL/GenBank/DDBJ databases">
        <authorList>
            <consortium name="Pathogen Informatics"/>
        </authorList>
    </citation>
    <scope>NUCLEOTIDE SEQUENCE [LARGE SCALE GENOMIC DNA]</scope>
    <source>
        <strain evidence="1 2">H09601792</strain>
    </source>
</reference>
<gene>
    <name evidence="1" type="ORF">ERS007688_02066</name>
</gene>
<dbReference type="EMBL" id="CFOH01000313">
    <property type="protein sequence ID" value="CFE52233.1"/>
    <property type="molecule type" value="Genomic_DNA"/>
</dbReference>
<evidence type="ECO:0000313" key="1">
    <source>
        <dbReference type="EMBL" id="CFE52233.1"/>
    </source>
</evidence>
<proteinExistence type="predicted"/>
<organism evidence="1 2">
    <name type="scientific">Mycobacterium tuberculosis</name>
    <dbReference type="NCBI Taxonomy" id="1773"/>
    <lineage>
        <taxon>Bacteria</taxon>
        <taxon>Bacillati</taxon>
        <taxon>Actinomycetota</taxon>
        <taxon>Actinomycetes</taxon>
        <taxon>Mycobacteriales</taxon>
        <taxon>Mycobacteriaceae</taxon>
        <taxon>Mycobacterium</taxon>
        <taxon>Mycobacterium tuberculosis complex</taxon>
    </lineage>
</organism>
<accession>A0A654TMR8</accession>
<dbReference type="Proteomes" id="UP000046947">
    <property type="component" value="Unassembled WGS sequence"/>
</dbReference>
<protein>
    <submittedName>
        <fullName evidence="1">Uncharacterized protein</fullName>
    </submittedName>
</protein>
<sequence length="97" mass="10503">MSVAPTGLVASQVLSIALSASARARTAVDTASRWNLWSSRIELNQDNPSRRCARPNQIGCSEDASCNASVIWPFSRLQANAARRLSISVSARATSRW</sequence>